<dbReference type="GO" id="GO:0071944">
    <property type="term" value="C:cell periphery"/>
    <property type="evidence" value="ECO:0007669"/>
    <property type="project" value="UniProtKB-ARBA"/>
</dbReference>
<dbReference type="EMBL" id="LAVV01015647">
    <property type="protein sequence ID" value="KNZ43724.1"/>
    <property type="molecule type" value="Genomic_DNA"/>
</dbReference>
<keyword evidence="8" id="KW-1185">Reference proteome</keyword>
<feature type="compositionally biased region" description="Pro residues" evidence="5">
    <location>
        <begin position="55"/>
        <end position="65"/>
    </location>
</feature>
<protein>
    <submittedName>
        <fullName evidence="7">Uncharacterized protein</fullName>
    </submittedName>
</protein>
<comment type="subcellular location">
    <subcellularLocation>
        <location evidence="1">Membrane</location>
        <topology evidence="1">Single-pass membrane protein</topology>
    </subcellularLocation>
</comment>
<sequence>MLDPLLGLLGPDLSLNQPGNVNTPSPSPTNSNPADSTASPQPNSPKLLPTDAPSTPTPSPTPSPSPSGTDAAPNSPSPSPTPTKSDASPASSPTPVVTIHHTTVSHPGGGISTITSTISAPGSAPTFHSHPAPSPSTPPSTDNSGGGGLSGGAITAIAIVAGILGFVLLFWVGVQILQSKRRRREEAEMQEIDFGPTGNSVNGDLPFPRASGAMERGPASLSGSNSLNRSMGYQKTAGHAGHYGAAAGYGDETVAHSDNEYVTDPGLQVDYESGLNRQPTLVAPSGYSASAASAQHFYPTNAAPSRPPAPYTNYPPYPGHYGAPPPPIRYEPPSSALNYDYTTPTQYPASNPGPNGDYHH</sequence>
<gene>
    <name evidence="7" type="ORF">VP01_993g9</name>
</gene>
<keyword evidence="2 6" id="KW-0812">Transmembrane</keyword>
<evidence type="ECO:0000256" key="4">
    <source>
        <dbReference type="ARBA" id="ARBA00023136"/>
    </source>
</evidence>
<feature type="compositionally biased region" description="Low complexity" evidence="5">
    <location>
        <begin position="20"/>
        <end position="37"/>
    </location>
</feature>
<feature type="compositionally biased region" description="Low complexity" evidence="5">
    <location>
        <begin position="82"/>
        <end position="131"/>
    </location>
</feature>
<accession>A0A0L6U5C7</accession>
<evidence type="ECO:0000256" key="6">
    <source>
        <dbReference type="SAM" id="Phobius"/>
    </source>
</evidence>
<keyword evidence="4 6" id="KW-0472">Membrane</keyword>
<dbReference type="PANTHER" id="PTHR15549">
    <property type="entry name" value="PAIRED IMMUNOGLOBULIN-LIKE TYPE 2 RECEPTOR"/>
    <property type="match status" value="1"/>
</dbReference>
<dbReference type="AlphaFoldDB" id="A0A0L6U5C7"/>
<feature type="compositionally biased region" description="Polar residues" evidence="5">
    <location>
        <begin position="221"/>
        <end position="232"/>
    </location>
</feature>
<evidence type="ECO:0000313" key="8">
    <source>
        <dbReference type="Proteomes" id="UP000037035"/>
    </source>
</evidence>
<evidence type="ECO:0000256" key="2">
    <source>
        <dbReference type="ARBA" id="ARBA00022692"/>
    </source>
</evidence>
<feature type="compositionally biased region" description="Pro residues" evidence="5">
    <location>
        <begin position="316"/>
        <end position="330"/>
    </location>
</feature>
<proteinExistence type="predicted"/>
<feature type="region of interest" description="Disordered" evidence="5">
    <location>
        <begin position="188"/>
        <end position="232"/>
    </location>
</feature>
<name>A0A0L6U5C7_9BASI</name>
<feature type="compositionally biased region" description="Polar residues" evidence="5">
    <location>
        <begin position="335"/>
        <end position="353"/>
    </location>
</feature>
<organism evidence="7 8">
    <name type="scientific">Puccinia sorghi</name>
    <dbReference type="NCBI Taxonomy" id="27349"/>
    <lineage>
        <taxon>Eukaryota</taxon>
        <taxon>Fungi</taxon>
        <taxon>Dikarya</taxon>
        <taxon>Basidiomycota</taxon>
        <taxon>Pucciniomycotina</taxon>
        <taxon>Pucciniomycetes</taxon>
        <taxon>Pucciniales</taxon>
        <taxon>Pucciniaceae</taxon>
        <taxon>Puccinia</taxon>
    </lineage>
</organism>
<evidence type="ECO:0000256" key="5">
    <source>
        <dbReference type="SAM" id="MobiDB-lite"/>
    </source>
</evidence>
<evidence type="ECO:0000313" key="7">
    <source>
        <dbReference type="EMBL" id="KNZ43724.1"/>
    </source>
</evidence>
<feature type="region of interest" description="Disordered" evidence="5">
    <location>
        <begin position="1"/>
        <end position="147"/>
    </location>
</feature>
<feature type="compositionally biased region" description="Low complexity" evidence="5">
    <location>
        <begin position="1"/>
        <end position="13"/>
    </location>
</feature>
<evidence type="ECO:0000256" key="3">
    <source>
        <dbReference type="ARBA" id="ARBA00022989"/>
    </source>
</evidence>
<feature type="region of interest" description="Disordered" evidence="5">
    <location>
        <begin position="316"/>
        <end position="360"/>
    </location>
</feature>
<dbReference type="GO" id="GO:0016020">
    <property type="term" value="C:membrane"/>
    <property type="evidence" value="ECO:0007669"/>
    <property type="project" value="UniProtKB-SubCell"/>
</dbReference>
<dbReference type="InterPro" id="IPR051694">
    <property type="entry name" value="Immunoregulatory_rcpt-like"/>
</dbReference>
<dbReference type="Proteomes" id="UP000037035">
    <property type="component" value="Unassembled WGS sequence"/>
</dbReference>
<dbReference type="VEuPathDB" id="FungiDB:VP01_993g9"/>
<comment type="caution">
    <text evidence="7">The sequence shown here is derived from an EMBL/GenBank/DDBJ whole genome shotgun (WGS) entry which is preliminary data.</text>
</comment>
<keyword evidence="3 6" id="KW-1133">Transmembrane helix</keyword>
<dbReference type="OrthoDB" id="2507733at2759"/>
<feature type="transmembrane region" description="Helical" evidence="6">
    <location>
        <begin position="153"/>
        <end position="174"/>
    </location>
</feature>
<reference evidence="7 8" key="1">
    <citation type="submission" date="2015-08" db="EMBL/GenBank/DDBJ databases">
        <title>Next Generation Sequencing and Analysis of the Genome of Puccinia sorghi L Schw, the Causal Agent of Maize Common Rust.</title>
        <authorList>
            <person name="Rochi L."/>
            <person name="Burguener G."/>
            <person name="Darino M."/>
            <person name="Turjanski A."/>
            <person name="Kreff E."/>
            <person name="Dieguez M.J."/>
            <person name="Sacco F."/>
        </authorList>
    </citation>
    <scope>NUCLEOTIDE SEQUENCE [LARGE SCALE GENOMIC DNA]</scope>
    <source>
        <strain evidence="7 8">RO10H11247</strain>
    </source>
</reference>
<evidence type="ECO:0000256" key="1">
    <source>
        <dbReference type="ARBA" id="ARBA00004167"/>
    </source>
</evidence>